<evidence type="ECO:0000256" key="3">
    <source>
        <dbReference type="ARBA" id="ARBA00022617"/>
    </source>
</evidence>
<proteinExistence type="inferred from homology"/>
<dbReference type="AlphaFoldDB" id="A0A670YKE8"/>
<dbReference type="GO" id="GO:0020037">
    <property type="term" value="F:heme binding"/>
    <property type="evidence" value="ECO:0007669"/>
    <property type="project" value="Ensembl"/>
</dbReference>
<dbReference type="GO" id="GO:0006699">
    <property type="term" value="P:bile acid biosynthetic process"/>
    <property type="evidence" value="ECO:0007669"/>
    <property type="project" value="Ensembl"/>
</dbReference>
<dbReference type="PRINTS" id="PR00385">
    <property type="entry name" value="P450"/>
</dbReference>
<dbReference type="GO" id="GO:0031073">
    <property type="term" value="F:cholesterol 26-hydroxylase activity"/>
    <property type="evidence" value="ECO:0007669"/>
    <property type="project" value="Ensembl"/>
</dbReference>
<dbReference type="Gene3D" id="1.10.630.10">
    <property type="entry name" value="Cytochrome P450"/>
    <property type="match status" value="1"/>
</dbReference>
<dbReference type="InterPro" id="IPR002401">
    <property type="entry name" value="Cyt_P450_E_grp-I"/>
</dbReference>
<dbReference type="FunFam" id="1.10.630.10:FF:000006">
    <property type="entry name" value="Cytochrome P450 302a1, mitochondrial"/>
    <property type="match status" value="1"/>
</dbReference>
<name>A0A670YKE8_PSETE</name>
<evidence type="ECO:0000256" key="1">
    <source>
        <dbReference type="ARBA" id="ARBA00001971"/>
    </source>
</evidence>
<dbReference type="GO" id="GO:0006700">
    <property type="term" value="P:C21-steroid hormone biosynthetic process"/>
    <property type="evidence" value="ECO:0007669"/>
    <property type="project" value="TreeGrafter"/>
</dbReference>
<dbReference type="Proteomes" id="UP000472273">
    <property type="component" value="Unplaced"/>
</dbReference>
<gene>
    <name evidence="10" type="primary">CYP27A1</name>
</gene>
<keyword evidence="11" id="KW-1185">Reference proteome</keyword>
<dbReference type="GO" id="GO:0047748">
    <property type="term" value="F:cholestanetetraol 26-dehydrogenase activity"/>
    <property type="evidence" value="ECO:0007669"/>
    <property type="project" value="Ensembl"/>
</dbReference>
<dbReference type="GO" id="GO:0006704">
    <property type="term" value="P:glucocorticoid biosynthetic process"/>
    <property type="evidence" value="ECO:0007669"/>
    <property type="project" value="TreeGrafter"/>
</dbReference>
<dbReference type="InterPro" id="IPR050479">
    <property type="entry name" value="CYP11_CYP27_families"/>
</dbReference>
<comment type="similarity">
    <text evidence="2 9">Belongs to the cytochrome P450 family.</text>
</comment>
<keyword evidence="4 8" id="KW-0479">Metal-binding</keyword>
<dbReference type="SUPFAM" id="SSF48264">
    <property type="entry name" value="Cytochrome P450"/>
    <property type="match status" value="1"/>
</dbReference>
<evidence type="ECO:0000256" key="5">
    <source>
        <dbReference type="ARBA" id="ARBA00023002"/>
    </source>
</evidence>
<protein>
    <submittedName>
        <fullName evidence="10">Cytochrome P450 family 27 subfamily A member 1</fullName>
    </submittedName>
</protein>
<dbReference type="GO" id="GO:0006707">
    <property type="term" value="P:cholesterol catabolic process"/>
    <property type="evidence" value="ECO:0007669"/>
    <property type="project" value="Ensembl"/>
</dbReference>
<evidence type="ECO:0000256" key="6">
    <source>
        <dbReference type="ARBA" id="ARBA00023004"/>
    </source>
</evidence>
<dbReference type="PRINTS" id="PR00463">
    <property type="entry name" value="EP450I"/>
</dbReference>
<comment type="cofactor">
    <cofactor evidence="1 8">
        <name>heme</name>
        <dbReference type="ChEBI" id="CHEBI:30413"/>
    </cofactor>
</comment>
<dbReference type="Ensembl" id="ENSPTXT00000012719.1">
    <property type="protein sequence ID" value="ENSPTXP00000012320.1"/>
    <property type="gene ID" value="ENSPTXG00000008046.1"/>
</dbReference>
<keyword evidence="7 9" id="KW-0503">Monooxygenase</keyword>
<dbReference type="GO" id="GO:0034650">
    <property type="term" value="P:cortisol metabolic process"/>
    <property type="evidence" value="ECO:0007669"/>
    <property type="project" value="TreeGrafter"/>
</dbReference>
<dbReference type="GO" id="GO:0030343">
    <property type="term" value="F:vitamin D3 25-hydroxylase activity"/>
    <property type="evidence" value="ECO:0007669"/>
    <property type="project" value="Ensembl"/>
</dbReference>
<keyword evidence="6 8" id="KW-0408">Iron</keyword>
<evidence type="ECO:0000313" key="10">
    <source>
        <dbReference type="Ensembl" id="ENSPTXP00000012320.1"/>
    </source>
</evidence>
<reference evidence="10" key="1">
    <citation type="submission" date="2025-08" db="UniProtKB">
        <authorList>
            <consortium name="Ensembl"/>
        </authorList>
    </citation>
    <scope>IDENTIFICATION</scope>
</reference>
<dbReference type="GO" id="GO:0071375">
    <property type="term" value="P:cellular response to peptide hormone stimulus"/>
    <property type="evidence" value="ECO:0007669"/>
    <property type="project" value="TreeGrafter"/>
</dbReference>
<dbReference type="OMA" id="GPQTHVN"/>
<organism evidence="10 11">
    <name type="scientific">Pseudonaja textilis</name>
    <name type="common">Eastern brown snake</name>
    <dbReference type="NCBI Taxonomy" id="8673"/>
    <lineage>
        <taxon>Eukaryota</taxon>
        <taxon>Metazoa</taxon>
        <taxon>Chordata</taxon>
        <taxon>Craniata</taxon>
        <taxon>Vertebrata</taxon>
        <taxon>Euteleostomi</taxon>
        <taxon>Lepidosauria</taxon>
        <taxon>Squamata</taxon>
        <taxon>Bifurcata</taxon>
        <taxon>Unidentata</taxon>
        <taxon>Episquamata</taxon>
        <taxon>Toxicofera</taxon>
        <taxon>Serpentes</taxon>
        <taxon>Colubroidea</taxon>
        <taxon>Elapidae</taxon>
        <taxon>Hydrophiinae</taxon>
        <taxon>Pseudonaja</taxon>
    </lineage>
</organism>
<evidence type="ECO:0000256" key="4">
    <source>
        <dbReference type="ARBA" id="ARBA00022723"/>
    </source>
</evidence>
<evidence type="ECO:0000313" key="11">
    <source>
        <dbReference type="Proteomes" id="UP000472273"/>
    </source>
</evidence>
<keyword evidence="3 8" id="KW-0349">Heme</keyword>
<dbReference type="InterPro" id="IPR036396">
    <property type="entry name" value="Cyt_P450_sf"/>
</dbReference>
<dbReference type="InterPro" id="IPR017972">
    <property type="entry name" value="Cyt_P450_CS"/>
</dbReference>
<dbReference type="PANTHER" id="PTHR24279">
    <property type="entry name" value="CYTOCHROME P450"/>
    <property type="match status" value="1"/>
</dbReference>
<dbReference type="Pfam" id="PF00067">
    <property type="entry name" value="p450"/>
    <property type="match status" value="1"/>
</dbReference>
<keyword evidence="5 9" id="KW-0560">Oxidoreductase</keyword>
<evidence type="ECO:0000256" key="7">
    <source>
        <dbReference type="ARBA" id="ARBA00023033"/>
    </source>
</evidence>
<reference evidence="10" key="2">
    <citation type="submission" date="2025-09" db="UniProtKB">
        <authorList>
            <consortium name="Ensembl"/>
        </authorList>
    </citation>
    <scope>IDENTIFICATION</scope>
</reference>
<evidence type="ECO:0000256" key="9">
    <source>
        <dbReference type="RuleBase" id="RU000461"/>
    </source>
</evidence>
<feature type="binding site" description="axial binding residue" evidence="8">
    <location>
        <position position="474"/>
    </location>
    <ligand>
        <name>heme</name>
        <dbReference type="ChEBI" id="CHEBI:30413"/>
    </ligand>
    <ligandPart>
        <name>Fe</name>
        <dbReference type="ChEBI" id="CHEBI:18248"/>
    </ligandPart>
</feature>
<dbReference type="GeneTree" id="ENSGT00950000182905"/>
<dbReference type="PANTHER" id="PTHR24279:SF123">
    <property type="entry name" value="CYTOCHROME P450 FAMILY 27 SUBFAMILY A MEMBER 1"/>
    <property type="match status" value="1"/>
</dbReference>
<accession>A0A670YKE8</accession>
<evidence type="ECO:0000256" key="2">
    <source>
        <dbReference type="ARBA" id="ARBA00010617"/>
    </source>
</evidence>
<dbReference type="GO" id="GO:0005743">
    <property type="term" value="C:mitochondrial inner membrane"/>
    <property type="evidence" value="ECO:0007669"/>
    <property type="project" value="TreeGrafter"/>
</dbReference>
<dbReference type="GO" id="GO:0005506">
    <property type="term" value="F:iron ion binding"/>
    <property type="evidence" value="ECO:0007669"/>
    <property type="project" value="InterPro"/>
</dbReference>
<dbReference type="PROSITE" id="PS00086">
    <property type="entry name" value="CYTOCHROME_P450"/>
    <property type="match status" value="1"/>
</dbReference>
<dbReference type="InterPro" id="IPR001128">
    <property type="entry name" value="Cyt_P450"/>
</dbReference>
<evidence type="ECO:0000256" key="8">
    <source>
        <dbReference type="PIRSR" id="PIRSR602401-1"/>
    </source>
</evidence>
<sequence length="531" mass="60941">LVTPAFAGPNLPQLWSGFAGRLGRCLRSPSEVPRPAPLWRAASNAAQAASIPRHEERLKSPEELPGTGSLGTLYWLFVKGYLLHMHQLQIISKKRYGPIWKSVVGSYLNINIGSPEILEELLRQEGKYPVRSDMSLWKEHRDIRHLSYGPFTEDGERWHRLRQVLNKRMLKPSEALLYADSINEVVSDLIVYLQDERSKSSSGVKVDDMANLLYRFALEGISYILFETRIGCLEKQIPTETKKFIDAIGYMFRNSVFVTVLPKWTRNMLPFFNRYLEGWDIIFGFGKKLIDQKTLDLEKRLEQGEEVSGYLTYLLTSGQLSHEEIYGSIAELLLAGVDTTSNTLSWCLYHLARNPDIQEDLYQEIANVVSPDQIPEAKVINKMPLLKAIIKETLRLYPVVPTNARIIAEKEVVIQGYQFPKDTLFVLAHYGISHDEANFPEPERFLPHRWLRDRREVSPHPFSSIPFGFGVRACVGRRIAELEMHLALIRIIQKFLIRPDPQCTDVKPLSRIVLVPDKPINLDFLERHTVL</sequence>